<feature type="domain" description="ZAD" evidence="15">
    <location>
        <begin position="5"/>
        <end position="75"/>
    </location>
</feature>
<dbReference type="PANTHER" id="PTHR24379">
    <property type="entry name" value="KRAB AND ZINC FINGER DOMAIN-CONTAINING"/>
    <property type="match status" value="1"/>
</dbReference>
<evidence type="ECO:0000256" key="4">
    <source>
        <dbReference type="ARBA" id="ARBA00022737"/>
    </source>
</evidence>
<evidence type="ECO:0000256" key="11">
    <source>
        <dbReference type="PROSITE-ProRule" id="PRU00042"/>
    </source>
</evidence>
<evidence type="ECO:0000256" key="2">
    <source>
        <dbReference type="ARBA" id="ARBA00004123"/>
    </source>
</evidence>
<dbReference type="SMART" id="SM00868">
    <property type="entry name" value="zf-AD"/>
    <property type="match status" value="1"/>
</dbReference>
<keyword evidence="5 11" id="KW-0863">Zinc-finger</keyword>
<evidence type="ECO:0000256" key="1">
    <source>
        <dbReference type="ARBA" id="ARBA00003767"/>
    </source>
</evidence>
<keyword evidence="6 12" id="KW-0862">Zinc</keyword>
<feature type="domain" description="C2H2-type" evidence="14">
    <location>
        <begin position="550"/>
        <end position="577"/>
    </location>
</feature>
<dbReference type="GO" id="GO:0006355">
    <property type="term" value="P:regulation of DNA-templated transcription"/>
    <property type="evidence" value="ECO:0007669"/>
    <property type="project" value="UniProtKB-ARBA"/>
</dbReference>
<evidence type="ECO:0000256" key="12">
    <source>
        <dbReference type="PROSITE-ProRule" id="PRU01263"/>
    </source>
</evidence>
<evidence type="ECO:0000256" key="5">
    <source>
        <dbReference type="ARBA" id="ARBA00022771"/>
    </source>
</evidence>
<feature type="binding site" evidence="12">
    <location>
        <position position="48"/>
    </location>
    <ligand>
        <name>Zn(2+)</name>
        <dbReference type="ChEBI" id="CHEBI:29105"/>
    </ligand>
</feature>
<keyword evidence="4" id="KW-0677">Repeat</keyword>
<feature type="binding site" evidence="12">
    <location>
        <position position="10"/>
    </location>
    <ligand>
        <name>Zn(2+)</name>
        <dbReference type="ChEBI" id="CHEBI:29105"/>
    </ligand>
</feature>
<feature type="domain" description="C2H2-type" evidence="14">
    <location>
        <begin position="421"/>
        <end position="448"/>
    </location>
</feature>
<dbReference type="InterPro" id="IPR012934">
    <property type="entry name" value="Znf_AD"/>
</dbReference>
<dbReference type="GO" id="GO:0008270">
    <property type="term" value="F:zinc ion binding"/>
    <property type="evidence" value="ECO:0007669"/>
    <property type="project" value="UniProtKB-UniRule"/>
</dbReference>
<feature type="domain" description="C2H2-type" evidence="14">
    <location>
        <begin position="522"/>
        <end position="549"/>
    </location>
</feature>
<dbReference type="EMBL" id="JBEDNZ010000030">
    <property type="protein sequence ID" value="KAL0809107.1"/>
    <property type="molecule type" value="Genomic_DNA"/>
</dbReference>
<evidence type="ECO:0000259" key="15">
    <source>
        <dbReference type="PROSITE" id="PS51915"/>
    </source>
</evidence>
<dbReference type="AlphaFoldDB" id="A0ABD0S4Z0"/>
<dbReference type="Pfam" id="PF07776">
    <property type="entry name" value="zf-AD"/>
    <property type="match status" value="1"/>
</dbReference>
<evidence type="ECO:0000313" key="16">
    <source>
        <dbReference type="EMBL" id="KAL0809107.1"/>
    </source>
</evidence>
<evidence type="ECO:0000256" key="9">
    <source>
        <dbReference type="ARBA" id="ARBA00023163"/>
    </source>
</evidence>
<evidence type="ECO:0000259" key="14">
    <source>
        <dbReference type="PROSITE" id="PS50157"/>
    </source>
</evidence>
<organism evidence="16 17">
    <name type="scientific">Loxostege sticticalis</name>
    <name type="common">Beet webworm moth</name>
    <dbReference type="NCBI Taxonomy" id="481309"/>
    <lineage>
        <taxon>Eukaryota</taxon>
        <taxon>Metazoa</taxon>
        <taxon>Ecdysozoa</taxon>
        <taxon>Arthropoda</taxon>
        <taxon>Hexapoda</taxon>
        <taxon>Insecta</taxon>
        <taxon>Pterygota</taxon>
        <taxon>Neoptera</taxon>
        <taxon>Endopterygota</taxon>
        <taxon>Lepidoptera</taxon>
        <taxon>Glossata</taxon>
        <taxon>Ditrysia</taxon>
        <taxon>Pyraloidea</taxon>
        <taxon>Crambidae</taxon>
        <taxon>Pyraustinae</taxon>
        <taxon>Loxostege</taxon>
    </lineage>
</organism>
<feature type="domain" description="C2H2-type" evidence="14">
    <location>
        <begin position="494"/>
        <end position="521"/>
    </location>
</feature>
<dbReference type="Gene3D" id="3.40.1800.20">
    <property type="match status" value="1"/>
</dbReference>
<feature type="domain" description="C2H2-type" evidence="14">
    <location>
        <begin position="327"/>
        <end position="354"/>
    </location>
</feature>
<keyword evidence="9" id="KW-0804">Transcription</keyword>
<dbReference type="SMART" id="SM00355">
    <property type="entry name" value="ZnF_C2H2"/>
    <property type="match status" value="12"/>
</dbReference>
<evidence type="ECO:0000256" key="10">
    <source>
        <dbReference type="ARBA" id="ARBA00023242"/>
    </source>
</evidence>
<comment type="function">
    <text evidence="1">May be involved in transcriptional regulation.</text>
</comment>
<dbReference type="FunFam" id="3.30.160.60:FF:002343">
    <property type="entry name" value="Zinc finger protein 33A"/>
    <property type="match status" value="1"/>
</dbReference>
<dbReference type="SUPFAM" id="SSF57716">
    <property type="entry name" value="Glucocorticoid receptor-like (DNA-binding domain)"/>
    <property type="match status" value="1"/>
</dbReference>
<feature type="domain" description="C2H2-type" evidence="14">
    <location>
        <begin position="578"/>
        <end position="601"/>
    </location>
</feature>
<accession>A0ABD0S4Z0</accession>
<dbReference type="PANTHER" id="PTHR24379:SF121">
    <property type="entry name" value="C2H2-TYPE DOMAIN-CONTAINING PROTEIN"/>
    <property type="match status" value="1"/>
</dbReference>
<keyword evidence="13" id="KW-0175">Coiled coil</keyword>
<comment type="subcellular location">
    <subcellularLocation>
        <location evidence="2">Nucleus</location>
    </subcellularLocation>
</comment>
<dbReference type="InterPro" id="IPR036236">
    <property type="entry name" value="Znf_C2H2_sf"/>
</dbReference>
<keyword evidence="8" id="KW-0238">DNA-binding</keyword>
<protein>
    <submittedName>
        <fullName evidence="16">Uncharacterized protein</fullName>
    </submittedName>
</protein>
<evidence type="ECO:0000256" key="3">
    <source>
        <dbReference type="ARBA" id="ARBA00022723"/>
    </source>
</evidence>
<dbReference type="GO" id="GO:0032502">
    <property type="term" value="P:developmental process"/>
    <property type="evidence" value="ECO:0007669"/>
    <property type="project" value="UniProtKB-ARBA"/>
</dbReference>
<dbReference type="Proteomes" id="UP001549921">
    <property type="component" value="Unassembled WGS sequence"/>
</dbReference>
<gene>
    <name evidence="16" type="ORF">ABMA28_012732</name>
</gene>
<name>A0ABD0S4Z0_LOXSC</name>
<feature type="binding site" evidence="12">
    <location>
        <position position="7"/>
    </location>
    <ligand>
        <name>Zn(2+)</name>
        <dbReference type="ChEBI" id="CHEBI:29105"/>
    </ligand>
</feature>
<dbReference type="PROSITE" id="PS00028">
    <property type="entry name" value="ZINC_FINGER_C2H2_1"/>
    <property type="match status" value="10"/>
</dbReference>
<proteinExistence type="predicted"/>
<evidence type="ECO:0000256" key="7">
    <source>
        <dbReference type="ARBA" id="ARBA00023015"/>
    </source>
</evidence>
<dbReference type="Pfam" id="PF00096">
    <property type="entry name" value="zf-C2H2"/>
    <property type="match status" value="5"/>
</dbReference>
<dbReference type="FunFam" id="3.30.160.60:FF:000202">
    <property type="entry name" value="Zinc finger protein 574"/>
    <property type="match status" value="1"/>
</dbReference>
<evidence type="ECO:0000313" key="17">
    <source>
        <dbReference type="Proteomes" id="UP001549921"/>
    </source>
</evidence>
<feature type="coiled-coil region" evidence="13">
    <location>
        <begin position="180"/>
        <end position="207"/>
    </location>
</feature>
<reference evidence="16 17" key="1">
    <citation type="submission" date="2024-06" db="EMBL/GenBank/DDBJ databases">
        <title>A chromosome-level genome assembly of beet webworm, Loxostege sticticalis.</title>
        <authorList>
            <person name="Zhang Y."/>
        </authorList>
    </citation>
    <scope>NUCLEOTIDE SEQUENCE [LARGE SCALE GENOMIC DNA]</scope>
    <source>
        <strain evidence="16">AQ028</strain>
        <tissue evidence="16">Male pupae</tissue>
    </source>
</reference>
<dbReference type="GO" id="GO:0005634">
    <property type="term" value="C:nucleus"/>
    <property type="evidence" value="ECO:0007669"/>
    <property type="project" value="UniProtKB-SubCell"/>
</dbReference>
<sequence>MEDILACRICLSTNVKLFDMFRYHLHTAYETLTDVGMSATDGLPQYACSVCSALLHKSATFKKMCDSSQDLLKYAKWQKNALTIEYIQNLKISSPFTFAIKTNDTISCNINISEEDVHSEQIIKEERECDFDDRDDYKVKSESSDDEPLPRIVKKRLSVERLPRKTVKKTKVSVKKIVKKKAVEVKKKVKEKKVKKVEETNRNYIQNDDDIPKGEVDVVMLTKEQQLEEVHSRKTSMNYLSSFYKCELCFKGFISEATYKNHMLRHDPSSGAHECEICRIRLADARALRGHLAKIHEWNYVCKLCKHVSKSKHLAKLHSKWHGGHTFVCKFCGMLFTKKTSHLSHVRIHHPSEHVNCDVCGEAFIGEHGLRMHRKKAHRDAKKSDPESETRCTNCKVQFQNIEALKRHKSNEDGVCDTSLRACAKCGETCNTEFELKEHLKQHTKEEMSKKKRRMKCEECNLTFGLARSYSLHYQREHLRMKDSMPFPPGRAPVVCEICGKKCTTSTSLRFHQRTHTGERPYQCTECPKRFSVAQRLQIHMRTHSGERPYPCPHCPKAFKGKPNLNRHVRVHTGAKPYSCSHCGKSFSQSNSMKVHIRTVHLKLPARSGDIM</sequence>
<keyword evidence="7" id="KW-0805">Transcription regulation</keyword>
<dbReference type="Gene3D" id="3.30.160.60">
    <property type="entry name" value="Classic Zinc Finger"/>
    <property type="match status" value="7"/>
</dbReference>
<dbReference type="SUPFAM" id="SSF57667">
    <property type="entry name" value="beta-beta-alpha zinc fingers"/>
    <property type="match status" value="5"/>
</dbReference>
<dbReference type="InterPro" id="IPR013087">
    <property type="entry name" value="Znf_C2H2_type"/>
</dbReference>
<evidence type="ECO:0000256" key="13">
    <source>
        <dbReference type="SAM" id="Coils"/>
    </source>
</evidence>
<keyword evidence="3 12" id="KW-0479">Metal-binding</keyword>
<feature type="binding site" evidence="12">
    <location>
        <position position="51"/>
    </location>
    <ligand>
        <name>Zn(2+)</name>
        <dbReference type="ChEBI" id="CHEBI:29105"/>
    </ligand>
</feature>
<evidence type="ECO:0000256" key="6">
    <source>
        <dbReference type="ARBA" id="ARBA00022833"/>
    </source>
</evidence>
<feature type="domain" description="C2H2-type" evidence="14">
    <location>
        <begin position="244"/>
        <end position="271"/>
    </location>
</feature>
<evidence type="ECO:0000256" key="8">
    <source>
        <dbReference type="ARBA" id="ARBA00023125"/>
    </source>
</evidence>
<dbReference type="GO" id="GO:0003677">
    <property type="term" value="F:DNA binding"/>
    <property type="evidence" value="ECO:0007669"/>
    <property type="project" value="UniProtKB-KW"/>
</dbReference>
<comment type="caution">
    <text evidence="16">The sequence shown here is derived from an EMBL/GenBank/DDBJ whole genome shotgun (WGS) entry which is preliminary data.</text>
</comment>
<dbReference type="FunFam" id="3.30.160.60:FF:000097">
    <property type="entry name" value="Zinc finger protein"/>
    <property type="match status" value="1"/>
</dbReference>
<keyword evidence="10" id="KW-0539">Nucleus</keyword>
<feature type="domain" description="C2H2-type" evidence="14">
    <location>
        <begin position="355"/>
        <end position="383"/>
    </location>
</feature>
<dbReference type="PROSITE" id="PS51915">
    <property type="entry name" value="ZAD"/>
    <property type="match status" value="1"/>
</dbReference>
<dbReference type="PROSITE" id="PS50157">
    <property type="entry name" value="ZINC_FINGER_C2H2_2"/>
    <property type="match status" value="8"/>
</dbReference>